<proteinExistence type="predicted"/>
<sequence length="224" mass="25450">MMSAAPPQDRGHPPIDFPFSGVASWEGPTWVEFYEGGIGHPMTTLWLGHRVRDGRAHLSVGTHNQRLDGWRLEEDLAFDCLFVLSERMRPDSRAVQFPPGFNKVQIDHVHALSLDWQNWPTLPCTVDDSDAVMSYQRYAWGWAGFIAEVGVAGVKLVGVDVEPETVRLETVREPRRYGFDPTGRLSVDDLYDRRERGEDPRLPLPWSTTVHADHRALIEQHDLG</sequence>
<evidence type="ECO:0000313" key="1">
    <source>
        <dbReference type="EMBL" id="GEC27307.1"/>
    </source>
</evidence>
<dbReference type="EMBL" id="BJNH01000052">
    <property type="protein sequence ID" value="GEC27307.1"/>
    <property type="molecule type" value="Genomic_DNA"/>
</dbReference>
<reference evidence="1 2" key="1">
    <citation type="submission" date="2019-06" db="EMBL/GenBank/DDBJ databases">
        <title>Whole genome shotgun sequence of Pseudonocardia saturnea NBRC 14499.</title>
        <authorList>
            <person name="Hosoyama A."/>
            <person name="Uohara A."/>
            <person name="Ohji S."/>
            <person name="Ichikawa N."/>
        </authorList>
    </citation>
    <scope>NUCLEOTIDE SEQUENCE [LARGE SCALE GENOMIC DNA]</scope>
    <source>
        <strain evidence="1 2">NBRC 14499</strain>
    </source>
</reference>
<protein>
    <submittedName>
        <fullName evidence="1">Uncharacterized protein</fullName>
    </submittedName>
</protein>
<name>A0ABQ0S314_9PSEU</name>
<dbReference type="Proteomes" id="UP000320693">
    <property type="component" value="Unassembled WGS sequence"/>
</dbReference>
<gene>
    <name evidence="1" type="ORF">PSA01_43360</name>
</gene>
<accession>A0ABQ0S314</accession>
<evidence type="ECO:0000313" key="2">
    <source>
        <dbReference type="Proteomes" id="UP000320693"/>
    </source>
</evidence>
<comment type="caution">
    <text evidence="1">The sequence shown here is derived from an EMBL/GenBank/DDBJ whole genome shotgun (WGS) entry which is preliminary data.</text>
</comment>
<keyword evidence="2" id="KW-1185">Reference proteome</keyword>
<organism evidence="1 2">
    <name type="scientific">Pseudonocardia saturnea</name>
    <dbReference type="NCBI Taxonomy" id="33909"/>
    <lineage>
        <taxon>Bacteria</taxon>
        <taxon>Bacillati</taxon>
        <taxon>Actinomycetota</taxon>
        <taxon>Actinomycetes</taxon>
        <taxon>Pseudonocardiales</taxon>
        <taxon>Pseudonocardiaceae</taxon>
        <taxon>Pseudonocardia</taxon>
    </lineage>
</organism>